<gene>
    <name evidence="2" type="ORF">DFR46_0761</name>
</gene>
<dbReference type="RefSeq" id="WP_116235236.1">
    <property type="nucleotide sequence ID" value="NZ_QRDP01000004.1"/>
</dbReference>
<dbReference type="OrthoDB" id="9793351at2"/>
<accession>A0A3D9FD51</accession>
<dbReference type="InterPro" id="IPR029063">
    <property type="entry name" value="SAM-dependent_MTases_sf"/>
</dbReference>
<proteinExistence type="predicted"/>
<dbReference type="Proteomes" id="UP000256310">
    <property type="component" value="Unassembled WGS sequence"/>
</dbReference>
<keyword evidence="3" id="KW-1185">Reference proteome</keyword>
<keyword evidence="1" id="KW-0620">Polyamine biosynthesis</keyword>
<organism evidence="2 3">
    <name type="scientific">Parasphingopyxis lamellibrachiae</name>
    <dbReference type="NCBI Taxonomy" id="680125"/>
    <lineage>
        <taxon>Bacteria</taxon>
        <taxon>Pseudomonadati</taxon>
        <taxon>Pseudomonadota</taxon>
        <taxon>Alphaproteobacteria</taxon>
        <taxon>Sphingomonadales</taxon>
        <taxon>Sphingomonadaceae</taxon>
        <taxon>Parasphingopyxis</taxon>
    </lineage>
</organism>
<evidence type="ECO:0000313" key="2">
    <source>
        <dbReference type="EMBL" id="RED15755.1"/>
    </source>
</evidence>
<dbReference type="GO" id="GO:0006596">
    <property type="term" value="P:polyamine biosynthetic process"/>
    <property type="evidence" value="ECO:0007669"/>
    <property type="project" value="UniProtKB-KW"/>
</dbReference>
<dbReference type="EMBL" id="QRDP01000004">
    <property type="protein sequence ID" value="RED15755.1"/>
    <property type="molecule type" value="Genomic_DNA"/>
</dbReference>
<sequence>MLTRTLIDTAEIPGGGVLRLMQRGDEFSIMLGANELMNSRLSGSEEALATMSLDRLSGVSEPHLLIGGLGMGFTLRAALASLGPDAQVTVAELVPEVVDWARGPMGEISGGSLDDFRVDIRIADVGDMIRANRGAYHAILLDVDNGPDGLTHECNEGLYDRKGLQAAKAALRPGGLLSIWSAAPHPRFAKRLRDTGFIVEEVRVRARGGGRGAHHIIWFAKA</sequence>
<dbReference type="SUPFAM" id="SSF53335">
    <property type="entry name" value="S-adenosyl-L-methionine-dependent methyltransferases"/>
    <property type="match status" value="1"/>
</dbReference>
<dbReference type="PANTHER" id="PTHR43317">
    <property type="entry name" value="THERMOSPERMINE SYNTHASE ACAULIS5"/>
    <property type="match status" value="1"/>
</dbReference>
<comment type="caution">
    <text evidence="2">The sequence shown here is derived from an EMBL/GenBank/DDBJ whole genome shotgun (WGS) entry which is preliminary data.</text>
</comment>
<dbReference type="Gene3D" id="3.40.50.150">
    <property type="entry name" value="Vaccinia Virus protein VP39"/>
    <property type="match status" value="1"/>
</dbReference>
<dbReference type="AlphaFoldDB" id="A0A3D9FD51"/>
<dbReference type="Pfam" id="PF01564">
    <property type="entry name" value="Spermine_synth"/>
    <property type="match status" value="1"/>
</dbReference>
<name>A0A3D9FD51_9SPHN</name>
<evidence type="ECO:0000313" key="3">
    <source>
        <dbReference type="Proteomes" id="UP000256310"/>
    </source>
</evidence>
<reference evidence="2 3" key="1">
    <citation type="submission" date="2018-07" db="EMBL/GenBank/DDBJ databases">
        <title>Genomic Encyclopedia of Type Strains, Phase IV (KMG-IV): sequencing the most valuable type-strain genomes for metagenomic binning, comparative biology and taxonomic classification.</title>
        <authorList>
            <person name="Goeker M."/>
        </authorList>
    </citation>
    <scope>NUCLEOTIDE SEQUENCE [LARGE SCALE GENOMIC DNA]</scope>
    <source>
        <strain evidence="2 3">DSM 26725</strain>
    </source>
</reference>
<protein>
    <submittedName>
        <fullName evidence="2">Spermidine synthase</fullName>
    </submittedName>
</protein>
<dbReference type="PANTHER" id="PTHR43317:SF3">
    <property type="entry name" value="BLR2883 PROTEIN"/>
    <property type="match status" value="1"/>
</dbReference>
<evidence type="ECO:0000256" key="1">
    <source>
        <dbReference type="ARBA" id="ARBA00023115"/>
    </source>
</evidence>